<organism evidence="12 13">
    <name type="scientific">Sporothrix bragantina</name>
    <dbReference type="NCBI Taxonomy" id="671064"/>
    <lineage>
        <taxon>Eukaryota</taxon>
        <taxon>Fungi</taxon>
        <taxon>Dikarya</taxon>
        <taxon>Ascomycota</taxon>
        <taxon>Pezizomycotina</taxon>
        <taxon>Sordariomycetes</taxon>
        <taxon>Sordariomycetidae</taxon>
        <taxon>Ophiostomatales</taxon>
        <taxon>Ophiostomataceae</taxon>
        <taxon>Sporothrix</taxon>
    </lineage>
</organism>
<evidence type="ECO:0000256" key="9">
    <source>
        <dbReference type="SAM" id="MobiDB-lite"/>
    </source>
</evidence>
<feature type="domain" description="Potassium channel" evidence="11">
    <location>
        <begin position="296"/>
        <end position="367"/>
    </location>
</feature>
<dbReference type="SUPFAM" id="SSF81324">
    <property type="entry name" value="Voltage-gated potassium channels"/>
    <property type="match status" value="2"/>
</dbReference>
<evidence type="ECO:0000259" key="11">
    <source>
        <dbReference type="Pfam" id="PF07885"/>
    </source>
</evidence>
<feature type="compositionally biased region" description="Basic and acidic residues" evidence="9">
    <location>
        <begin position="701"/>
        <end position="712"/>
    </location>
</feature>
<dbReference type="PANTHER" id="PTHR11003">
    <property type="entry name" value="POTASSIUM CHANNEL, SUBFAMILY K"/>
    <property type="match status" value="1"/>
</dbReference>
<keyword evidence="6 10" id="KW-0472">Membrane</keyword>
<evidence type="ECO:0000256" key="4">
    <source>
        <dbReference type="ARBA" id="ARBA00022989"/>
    </source>
</evidence>
<feature type="compositionally biased region" description="Acidic residues" evidence="9">
    <location>
        <begin position="609"/>
        <end position="630"/>
    </location>
</feature>
<feature type="transmembrane region" description="Helical" evidence="10">
    <location>
        <begin position="347"/>
        <end position="370"/>
    </location>
</feature>
<gene>
    <name evidence="12" type="ORF">SBRCBS47491_006137</name>
</gene>
<feature type="compositionally biased region" description="Basic and acidic residues" evidence="9">
    <location>
        <begin position="988"/>
        <end position="1008"/>
    </location>
</feature>
<feature type="compositionally biased region" description="Polar residues" evidence="9">
    <location>
        <begin position="714"/>
        <end position="742"/>
    </location>
</feature>
<keyword evidence="7 8" id="KW-0407">Ion channel</keyword>
<feature type="compositionally biased region" description="Polar residues" evidence="9">
    <location>
        <begin position="21"/>
        <end position="33"/>
    </location>
</feature>
<feature type="compositionally biased region" description="Polar residues" evidence="9">
    <location>
        <begin position="424"/>
        <end position="436"/>
    </location>
</feature>
<evidence type="ECO:0000256" key="5">
    <source>
        <dbReference type="ARBA" id="ARBA00023065"/>
    </source>
</evidence>
<dbReference type="Proteomes" id="UP001642406">
    <property type="component" value="Unassembled WGS sequence"/>
</dbReference>
<dbReference type="EMBL" id="CAWUHC010000058">
    <property type="protein sequence ID" value="CAK7226162.1"/>
    <property type="molecule type" value="Genomic_DNA"/>
</dbReference>
<comment type="similarity">
    <text evidence="8">Belongs to the two pore domain potassium channel (TC 1.A.1.8) family.</text>
</comment>
<comment type="subcellular location">
    <subcellularLocation>
        <location evidence="1">Membrane</location>
        <topology evidence="1">Multi-pass membrane protein</topology>
    </subcellularLocation>
</comment>
<evidence type="ECO:0000256" key="2">
    <source>
        <dbReference type="ARBA" id="ARBA00022448"/>
    </source>
</evidence>
<dbReference type="PANTHER" id="PTHR11003:SF301">
    <property type="entry name" value="POTASSIUM CHANNEL PROTEIN"/>
    <property type="match status" value="1"/>
</dbReference>
<feature type="compositionally biased region" description="Polar residues" evidence="9">
    <location>
        <begin position="653"/>
        <end position="664"/>
    </location>
</feature>
<feature type="region of interest" description="Disordered" evidence="9">
    <location>
        <begin position="988"/>
        <end position="1051"/>
    </location>
</feature>
<keyword evidence="13" id="KW-1185">Reference proteome</keyword>
<feature type="transmembrane region" description="Helical" evidence="10">
    <location>
        <begin position="130"/>
        <end position="154"/>
    </location>
</feature>
<dbReference type="Pfam" id="PF07885">
    <property type="entry name" value="Ion_trans_2"/>
    <property type="match status" value="2"/>
</dbReference>
<evidence type="ECO:0000313" key="13">
    <source>
        <dbReference type="Proteomes" id="UP001642406"/>
    </source>
</evidence>
<feature type="transmembrane region" description="Helical" evidence="10">
    <location>
        <begin position="210"/>
        <end position="229"/>
    </location>
</feature>
<feature type="compositionally biased region" description="Low complexity" evidence="9">
    <location>
        <begin position="791"/>
        <end position="810"/>
    </location>
</feature>
<keyword evidence="5 8" id="KW-0406">Ion transport</keyword>
<accession>A0ABP0C2E3</accession>
<feature type="transmembrane region" description="Helical" evidence="10">
    <location>
        <begin position="495"/>
        <end position="512"/>
    </location>
</feature>
<feature type="region of interest" description="Disordered" evidence="9">
    <location>
        <begin position="883"/>
        <end position="935"/>
    </location>
</feature>
<feature type="transmembrane region" description="Helical" evidence="10">
    <location>
        <begin position="249"/>
        <end position="271"/>
    </location>
</feature>
<keyword evidence="3 8" id="KW-0812">Transmembrane</keyword>
<comment type="caution">
    <text evidence="12">The sequence shown here is derived from an EMBL/GenBank/DDBJ whole genome shotgun (WGS) entry which is preliminary data.</text>
</comment>
<feature type="transmembrane region" description="Helical" evidence="10">
    <location>
        <begin position="291"/>
        <end position="312"/>
    </location>
</feature>
<evidence type="ECO:0000313" key="12">
    <source>
        <dbReference type="EMBL" id="CAK7226162.1"/>
    </source>
</evidence>
<dbReference type="PRINTS" id="PR01333">
    <property type="entry name" value="2POREKCHANEL"/>
</dbReference>
<feature type="domain" description="Potassium channel" evidence="11">
    <location>
        <begin position="472"/>
        <end position="548"/>
    </location>
</feature>
<evidence type="ECO:0000256" key="8">
    <source>
        <dbReference type="RuleBase" id="RU003857"/>
    </source>
</evidence>
<feature type="region of interest" description="Disordered" evidence="9">
    <location>
        <begin position="409"/>
        <end position="436"/>
    </location>
</feature>
<feature type="region of interest" description="Disordered" evidence="9">
    <location>
        <begin position="597"/>
        <end position="824"/>
    </location>
</feature>
<evidence type="ECO:0000256" key="3">
    <source>
        <dbReference type="ARBA" id="ARBA00022692"/>
    </source>
</evidence>
<feature type="compositionally biased region" description="Basic residues" evidence="9">
    <location>
        <begin position="883"/>
        <end position="893"/>
    </location>
</feature>
<keyword evidence="2 8" id="KW-0813">Transport</keyword>
<feature type="transmembrane region" description="Helical" evidence="10">
    <location>
        <begin position="174"/>
        <end position="198"/>
    </location>
</feature>
<evidence type="ECO:0000256" key="6">
    <source>
        <dbReference type="ARBA" id="ARBA00023136"/>
    </source>
</evidence>
<feature type="transmembrane region" description="Helical" evidence="10">
    <location>
        <begin position="462"/>
        <end position="483"/>
    </location>
</feature>
<keyword evidence="4 10" id="KW-1133">Transmembrane helix</keyword>
<protein>
    <recommendedName>
        <fullName evidence="11">Potassium channel domain-containing protein</fullName>
    </recommendedName>
</protein>
<feature type="compositionally biased region" description="Polar residues" evidence="9">
    <location>
        <begin position="750"/>
        <end position="763"/>
    </location>
</feature>
<proteinExistence type="inferred from homology"/>
<evidence type="ECO:0000256" key="1">
    <source>
        <dbReference type="ARBA" id="ARBA00004141"/>
    </source>
</evidence>
<dbReference type="InterPro" id="IPR013099">
    <property type="entry name" value="K_chnl_dom"/>
</dbReference>
<dbReference type="Gene3D" id="1.10.287.70">
    <property type="match status" value="2"/>
</dbReference>
<dbReference type="InterPro" id="IPR003280">
    <property type="entry name" value="2pore_dom_K_chnl"/>
</dbReference>
<feature type="compositionally biased region" description="Low complexity" evidence="9">
    <location>
        <begin position="667"/>
        <end position="678"/>
    </location>
</feature>
<evidence type="ECO:0000256" key="10">
    <source>
        <dbReference type="SAM" id="Phobius"/>
    </source>
</evidence>
<sequence>MDDTAGEAVGKYEAQFDSLGRPQQPSRQSSMNGNAMAAVAASVNTRTESHGMQKEGALKSIDAIVTGRSDNLNECIDQLERQRSYSIDRRAMDAAAVAYDKRATALALGFSHDHNDFNLLPSRWWFASSAFPMIAATLGPVASAFSICALVRPWRQEIEDGETIDTAKYIKDPPWLTSVNAIQLFIALVSNIFLLLNMARRVRFTIAQPITMVGWYFSSFALIALTSTASGPLMDGAEPEVDMIWSQAFYYAIYSAILYMVCASLMVVTFYGAWTGHYPKDFQLTNSQRTLMLQTIMFLMYLLIGALVFSNIEGWQYLDAVYWADVTLFTIGFGDFAAETTLGRSLLFPYALIGIISLGLVIGSIRSLALERGRRRLDARMTEKNRRKFLKTLTKKGKDDILQPIRTQSESQDGVLHDGDDHSSIYTGPRPNTSGLTEYERREKEFNIMRKIQRDSARTRRWMALATSTGTWLALWLIGAYIFQTCEYPYQGWNYFDGFYLAFVSLTTIGYGDMVPISNAGRSFFVFWSLLALPATTILISNAGDTIVKSISDATNALGRITILPGERGLKRDFKEVVRAITCGVIFDDVDIEENPPGLLGAAQPQAEEVNEAYAEEEEEEEEEAEEAVNEVESTLHGHNPGDEETGEIKGGSKSNGEPNSNGGLKNANNINGDGNDNSEAGENEKGAQGDIQNASPDSTEQDKETRYRDMADNVNNDADSESQITPPTSTKPLKESSTPSTIKRAHSDLTLSSKTTDNTSNVGGDPGPRRARTGDQMHSSRRSQTKYGQSNGLSSGSGSGNSSSTTSGGYKFGSLPTESMPRLDLPQELPASRAEYHCVLIDEIAQVTEHLRHQPPRKYTFQEWAWFLKLIGEDERNADLHRRAHTKPHKKAERATGGGYGRSSGKKEDDKHRASKQAKNSLDLNPDNEDPSQLQWSWVGARSPLMGSQEEAEWIRDKLTKRLQAELRTTREAIAFYRKRHLERREADKDGHGNDVDDDDEKSRDRLGLLGKEHHHSRARNDQQHADPGPYSGSGHLKRRETHAIEEEET</sequence>
<feature type="region of interest" description="Disordered" evidence="9">
    <location>
        <begin position="1"/>
        <end position="54"/>
    </location>
</feature>
<reference evidence="12 13" key="1">
    <citation type="submission" date="2024-01" db="EMBL/GenBank/DDBJ databases">
        <authorList>
            <person name="Allen C."/>
            <person name="Tagirdzhanova G."/>
        </authorList>
    </citation>
    <scope>NUCLEOTIDE SEQUENCE [LARGE SCALE GENOMIC DNA]</scope>
</reference>
<evidence type="ECO:0000256" key="7">
    <source>
        <dbReference type="ARBA" id="ARBA00023303"/>
    </source>
</evidence>
<feature type="transmembrane region" description="Helical" evidence="10">
    <location>
        <begin position="524"/>
        <end position="544"/>
    </location>
</feature>
<name>A0ABP0C2E3_9PEZI</name>